<dbReference type="InterPro" id="IPR052457">
    <property type="entry name" value="Ankyrin-DD_containing_protein"/>
</dbReference>
<organism evidence="2 3">
    <name type="scientific">Piromyces finnis</name>
    <dbReference type="NCBI Taxonomy" id="1754191"/>
    <lineage>
        <taxon>Eukaryota</taxon>
        <taxon>Fungi</taxon>
        <taxon>Fungi incertae sedis</taxon>
        <taxon>Chytridiomycota</taxon>
        <taxon>Chytridiomycota incertae sedis</taxon>
        <taxon>Neocallimastigomycetes</taxon>
        <taxon>Neocallimastigales</taxon>
        <taxon>Neocallimastigaceae</taxon>
        <taxon>Piromyces</taxon>
    </lineage>
</organism>
<sequence length="465" mass="53785">MNVNVCVQDDNGMTALMYVCENPLLTSIIKKLVLDSNCLNLLDKNGENSLFHALCNKDALYELIGTSININQKNNNNDTVLLHCCKNEIYEPIELLTLNNEIDVNITDSENKTAAMYLAEKAKFKELRSLNKRNCNYDFVNKRNESVLSIIIQKMYSSNEEKVCGEFVQYLHILTMLIHFNCSFNLPVDDDENTAIMVFMIVNDMTTLSYVLNYSNNYDLSIKNKFGENASSLAMKLNDNLAIIKKIVNHSTFDINYIDPHNKNTMLMLSVMNKSMFINQFIEDDVNSLNSVNSKDESALIVATKLENEDSVKKLLKYEIININQQDYLGNTALYYAVDLRNFEIIKSMIRGNADMNIKNKIGKSPLDLANEIGDKELLNVLLHPESYSHIEKENPLKSKQTLSNKYQETYEYLYPWIKNHFSEFTMTKSILSIEKSYFFKIKANIENTYDNKFKKGYYRFYGYH</sequence>
<dbReference type="SMART" id="SM00248">
    <property type="entry name" value="ANK"/>
    <property type="match status" value="8"/>
</dbReference>
<dbReference type="STRING" id="1754191.A0A1Y1VMZ6"/>
<dbReference type="PANTHER" id="PTHR24125:SF5">
    <property type="entry name" value="ANKYRIN REPEAT PROTEIN"/>
    <property type="match status" value="1"/>
</dbReference>
<dbReference type="EMBL" id="MCFH01000001">
    <property type="protein sequence ID" value="ORX60798.1"/>
    <property type="molecule type" value="Genomic_DNA"/>
</dbReference>
<name>A0A1Y1VMZ6_9FUNG</name>
<gene>
    <name evidence="2" type="ORF">BCR36DRAFT_578872</name>
</gene>
<reference evidence="2 3" key="1">
    <citation type="submission" date="2016-08" db="EMBL/GenBank/DDBJ databases">
        <title>Genomes of anaerobic fungi encode conserved fungal cellulosomes for biomass hydrolysis.</title>
        <authorList>
            <consortium name="DOE Joint Genome Institute"/>
            <person name="Haitjema C.H."/>
            <person name="Gilmore S.P."/>
            <person name="Henske J.K."/>
            <person name="Solomon K.V."/>
            <person name="De Groot R."/>
            <person name="Kuo A."/>
            <person name="Mondo S.J."/>
            <person name="Salamov A.A."/>
            <person name="Labutti K."/>
            <person name="Zhao Z."/>
            <person name="Chiniquy J."/>
            <person name="Barry K."/>
            <person name="Brewer H.M."/>
            <person name="Purvine S.O."/>
            <person name="Wright A.T."/>
            <person name="Boxma B."/>
            <person name="Van Alen T."/>
            <person name="Hackstein J.H."/>
            <person name="Baker S.E."/>
            <person name="Grigoriev I.V."/>
            <person name="O'Malley M.A."/>
        </authorList>
    </citation>
    <scope>NUCLEOTIDE SEQUENCE [LARGE SCALE GENOMIC DNA]</scope>
    <source>
        <strain evidence="3">finn</strain>
    </source>
</reference>
<evidence type="ECO:0000313" key="3">
    <source>
        <dbReference type="Proteomes" id="UP000193719"/>
    </source>
</evidence>
<reference evidence="2 3" key="2">
    <citation type="submission" date="2016-08" db="EMBL/GenBank/DDBJ databases">
        <title>Pervasive Adenine N6-methylation of Active Genes in Fungi.</title>
        <authorList>
            <consortium name="DOE Joint Genome Institute"/>
            <person name="Mondo S.J."/>
            <person name="Dannebaum R.O."/>
            <person name="Kuo R.C."/>
            <person name="Labutti K."/>
            <person name="Haridas S."/>
            <person name="Kuo A."/>
            <person name="Salamov A."/>
            <person name="Ahrendt S.R."/>
            <person name="Lipzen A."/>
            <person name="Sullivan W."/>
            <person name="Andreopoulos W.B."/>
            <person name="Clum A."/>
            <person name="Lindquist E."/>
            <person name="Daum C."/>
            <person name="Ramamoorthy G.K."/>
            <person name="Gryganskyi A."/>
            <person name="Culley D."/>
            <person name="Magnuson J.K."/>
            <person name="James T.Y."/>
            <person name="O'Malley M.A."/>
            <person name="Stajich J.E."/>
            <person name="Spatafora J.W."/>
            <person name="Visel A."/>
            <person name="Grigoriev I.V."/>
        </authorList>
    </citation>
    <scope>NUCLEOTIDE SEQUENCE [LARGE SCALE GENOMIC DNA]</scope>
    <source>
        <strain evidence="3">finn</strain>
    </source>
</reference>
<dbReference type="PROSITE" id="PS50297">
    <property type="entry name" value="ANK_REP_REGION"/>
    <property type="match status" value="1"/>
</dbReference>
<keyword evidence="1" id="KW-0040">ANK repeat</keyword>
<dbReference type="OrthoDB" id="2154658at2759"/>
<dbReference type="PROSITE" id="PS50088">
    <property type="entry name" value="ANK_REPEAT"/>
    <property type="match status" value="1"/>
</dbReference>
<dbReference type="PANTHER" id="PTHR24125">
    <property type="entry name" value="ANKYRIN REPEAT AND DEATH DOMAIN-CONTAINING PROTEIN"/>
    <property type="match status" value="1"/>
</dbReference>
<dbReference type="SUPFAM" id="SSF48403">
    <property type="entry name" value="Ankyrin repeat"/>
    <property type="match status" value="2"/>
</dbReference>
<comment type="caution">
    <text evidence="2">The sequence shown here is derived from an EMBL/GenBank/DDBJ whole genome shotgun (WGS) entry which is preliminary data.</text>
</comment>
<dbReference type="InterPro" id="IPR036770">
    <property type="entry name" value="Ankyrin_rpt-contain_sf"/>
</dbReference>
<dbReference type="Pfam" id="PF12796">
    <property type="entry name" value="Ank_2"/>
    <property type="match status" value="1"/>
</dbReference>
<dbReference type="Gene3D" id="1.25.40.20">
    <property type="entry name" value="Ankyrin repeat-containing domain"/>
    <property type="match status" value="3"/>
</dbReference>
<keyword evidence="3" id="KW-1185">Reference proteome</keyword>
<feature type="repeat" description="ANK" evidence="1">
    <location>
        <begin position="329"/>
        <end position="361"/>
    </location>
</feature>
<accession>A0A1Y1VMZ6</accession>
<dbReference type="InterPro" id="IPR002110">
    <property type="entry name" value="Ankyrin_rpt"/>
</dbReference>
<evidence type="ECO:0000256" key="1">
    <source>
        <dbReference type="PROSITE-ProRule" id="PRU00023"/>
    </source>
</evidence>
<dbReference type="AlphaFoldDB" id="A0A1Y1VMZ6"/>
<dbReference type="Proteomes" id="UP000193719">
    <property type="component" value="Unassembled WGS sequence"/>
</dbReference>
<evidence type="ECO:0000313" key="2">
    <source>
        <dbReference type="EMBL" id="ORX60798.1"/>
    </source>
</evidence>
<protein>
    <submittedName>
        <fullName evidence="2">Ankyrin</fullName>
    </submittedName>
</protein>
<proteinExistence type="predicted"/>